<dbReference type="Gene3D" id="2.30.130.30">
    <property type="entry name" value="Hypothetical protein"/>
    <property type="match status" value="1"/>
</dbReference>
<protein>
    <submittedName>
        <fullName evidence="2">ASCH domain-containing protein</fullName>
    </submittedName>
</protein>
<dbReference type="RefSeq" id="WP_194263492.1">
    <property type="nucleotide sequence ID" value="NZ_JABCQH010000025.1"/>
</dbReference>
<dbReference type="SUPFAM" id="SSF88697">
    <property type="entry name" value="PUA domain-like"/>
    <property type="match status" value="1"/>
</dbReference>
<dbReference type="Proteomes" id="UP000662701">
    <property type="component" value="Unassembled WGS sequence"/>
</dbReference>
<accession>A0ABR9YZL9</accession>
<sequence>MSLPDLAISIRQPWAELILQGRKTIEVRSWDTGYRGPLWLHTGKHADPDLDRRFGITSPARGAFVGRITLESISPIDKGRWETWRSAHLDPGRYEPGLLAWILSTPERLTPPLAAPGKLKIYKIDDDLTKQLSARLIVG</sequence>
<feature type="domain" description="ASCH" evidence="1">
    <location>
        <begin position="8"/>
        <end position="88"/>
    </location>
</feature>
<reference evidence="3" key="1">
    <citation type="submission" date="2020-04" db="EMBL/GenBank/DDBJ databases">
        <title>Description of novel Gluconacetobacter.</title>
        <authorList>
            <person name="Sombolestani A."/>
        </authorList>
    </citation>
    <scope>NUCLEOTIDE SEQUENCE [LARGE SCALE GENOMIC DNA]</scope>
    <source>
        <strain evidence="3">LMG 1745</strain>
    </source>
</reference>
<evidence type="ECO:0000313" key="2">
    <source>
        <dbReference type="EMBL" id="MBF0889764.1"/>
    </source>
</evidence>
<evidence type="ECO:0000313" key="3">
    <source>
        <dbReference type="Proteomes" id="UP000662701"/>
    </source>
</evidence>
<keyword evidence="3" id="KW-1185">Reference proteome</keyword>
<evidence type="ECO:0000259" key="1">
    <source>
        <dbReference type="Pfam" id="PF04266"/>
    </source>
</evidence>
<gene>
    <name evidence="2" type="ORF">HKD19_14630</name>
</gene>
<reference evidence="2 3" key="2">
    <citation type="submission" date="2020-11" db="EMBL/GenBank/DDBJ databases">
        <title>Description of novel Gluconobacter species.</title>
        <authorList>
            <person name="Cleenwerck I."/>
            <person name="Cnockaert M."/>
            <person name="Borremans W."/>
            <person name="Wieme A.D."/>
            <person name="De Vuyst L."/>
            <person name="Vandamme P."/>
        </authorList>
    </citation>
    <scope>NUCLEOTIDE SEQUENCE [LARGE SCALE GENOMIC DNA]</scope>
    <source>
        <strain evidence="2 3">LMG 1745</strain>
    </source>
</reference>
<dbReference type="InterPro" id="IPR015947">
    <property type="entry name" value="PUA-like_sf"/>
</dbReference>
<name>A0ABR9YZL9_9PROT</name>
<organism evidence="2 3">
    <name type="scientific">Gluconobacter cadivus</name>
    <dbReference type="NCBI Taxonomy" id="2728101"/>
    <lineage>
        <taxon>Bacteria</taxon>
        <taxon>Pseudomonadati</taxon>
        <taxon>Pseudomonadota</taxon>
        <taxon>Alphaproteobacteria</taxon>
        <taxon>Acetobacterales</taxon>
        <taxon>Acetobacteraceae</taxon>
        <taxon>Gluconobacter</taxon>
    </lineage>
</organism>
<dbReference type="EMBL" id="JABCQH010000025">
    <property type="protein sequence ID" value="MBF0889764.1"/>
    <property type="molecule type" value="Genomic_DNA"/>
</dbReference>
<dbReference type="Pfam" id="PF04266">
    <property type="entry name" value="ASCH"/>
    <property type="match status" value="1"/>
</dbReference>
<comment type="caution">
    <text evidence="2">The sequence shown here is derived from an EMBL/GenBank/DDBJ whole genome shotgun (WGS) entry which is preliminary data.</text>
</comment>
<dbReference type="InterPro" id="IPR007374">
    <property type="entry name" value="ASCH_domain"/>
</dbReference>
<proteinExistence type="predicted"/>